<dbReference type="InterPro" id="IPR045861">
    <property type="entry name" value="CorA_cytoplasmic_dom"/>
</dbReference>
<dbReference type="InterPro" id="IPR002523">
    <property type="entry name" value="MgTranspt_CorA/ZnTranspt_ZntB"/>
</dbReference>
<evidence type="ECO:0000256" key="6">
    <source>
        <dbReference type="ARBA" id="ARBA00022519"/>
    </source>
</evidence>
<dbReference type="Proteomes" id="UP000278078">
    <property type="component" value="Chromosome"/>
</dbReference>
<dbReference type="InterPro" id="IPR050829">
    <property type="entry name" value="CorA_MIT"/>
</dbReference>
<evidence type="ECO:0000256" key="5">
    <source>
        <dbReference type="ARBA" id="ARBA00022475"/>
    </source>
</evidence>
<feature type="transmembrane region" description="Helical" evidence="13">
    <location>
        <begin position="285"/>
        <end position="305"/>
    </location>
</feature>
<keyword evidence="7 13" id="KW-0812">Transmembrane</keyword>
<evidence type="ECO:0000256" key="10">
    <source>
        <dbReference type="ARBA" id="ARBA00023065"/>
    </source>
</evidence>
<keyword evidence="4" id="KW-0813">Transport</keyword>
<dbReference type="EMBL" id="LR134300">
    <property type="protein sequence ID" value="VEE49015.1"/>
    <property type="molecule type" value="Genomic_DNA"/>
</dbReference>
<evidence type="ECO:0000256" key="2">
    <source>
        <dbReference type="ARBA" id="ARBA00009765"/>
    </source>
</evidence>
<dbReference type="Gene3D" id="1.20.58.340">
    <property type="entry name" value="Magnesium transport protein CorA, transmembrane region"/>
    <property type="match status" value="2"/>
</dbReference>
<proteinExistence type="inferred from homology"/>
<keyword evidence="8" id="KW-0460">Magnesium</keyword>
<dbReference type="SUPFAM" id="SSF143865">
    <property type="entry name" value="CorA soluble domain-like"/>
    <property type="match status" value="1"/>
</dbReference>
<evidence type="ECO:0000256" key="12">
    <source>
        <dbReference type="ARBA" id="ARBA00034269"/>
    </source>
</evidence>
<keyword evidence="6" id="KW-0997">Cell inner membrane</keyword>
<evidence type="ECO:0000256" key="11">
    <source>
        <dbReference type="ARBA" id="ARBA00023136"/>
    </source>
</evidence>
<evidence type="ECO:0000256" key="4">
    <source>
        <dbReference type="ARBA" id="ARBA00022448"/>
    </source>
</evidence>
<dbReference type="CDD" id="cd12837">
    <property type="entry name" value="EcCorA-like_u1"/>
    <property type="match status" value="1"/>
</dbReference>
<dbReference type="GO" id="GO:0005886">
    <property type="term" value="C:plasma membrane"/>
    <property type="evidence" value="ECO:0007669"/>
    <property type="project" value="UniProtKB-SubCell"/>
</dbReference>
<feature type="transmembrane region" description="Helical" evidence="13">
    <location>
        <begin position="317"/>
        <end position="337"/>
    </location>
</feature>
<gene>
    <name evidence="14" type="primary">corA</name>
    <name evidence="14" type="ORF">NCTC10783_04952</name>
</gene>
<sequence>MSTLLGQRMAAKVAIPDMITYYILSGDRLERRQHDDAQRGLPPGTLWVDLHHPTPEEERLLESHLQVNIPTREEMAEIEDSSRFYEDGNVLYMTTSVVGGITEHRPSTEEVTFVLSEKWLITVRYADLRSFREFENRCIRQLDANRSSTQLFALMMDSLVDRIADVLEAVQGQLSSMSREIFAESTAQTRKPKTDLQQIIKHLGRSSSLLSKLNDSLLSINRMNSYFRQGCNGWLSEPAKVLAKTVERDVRSLDEYLAKMSTEINFLLDATLGLINIEQNSIIKVFSIAAVLFLPPTLVGTVYGMNFKDMPELDWSIGYPMALGMMVVSAILPYLWFKFKNWL</sequence>
<dbReference type="GO" id="GO:0015095">
    <property type="term" value="F:magnesium ion transmembrane transporter activity"/>
    <property type="evidence" value="ECO:0007669"/>
    <property type="project" value="TreeGrafter"/>
</dbReference>
<dbReference type="GO" id="GO:0015099">
    <property type="term" value="F:nickel cation transmembrane transporter activity"/>
    <property type="evidence" value="ECO:0007669"/>
    <property type="project" value="TreeGrafter"/>
</dbReference>
<evidence type="ECO:0000256" key="7">
    <source>
        <dbReference type="ARBA" id="ARBA00022692"/>
    </source>
</evidence>
<dbReference type="Gene3D" id="3.30.460.20">
    <property type="entry name" value="CorA soluble domain-like"/>
    <property type="match status" value="1"/>
</dbReference>
<dbReference type="FunFam" id="1.20.58.340:FF:000001">
    <property type="entry name" value="Magnesium transport protein CorA"/>
    <property type="match status" value="1"/>
</dbReference>
<dbReference type="Pfam" id="PF01544">
    <property type="entry name" value="CorA"/>
    <property type="match status" value="1"/>
</dbReference>
<keyword evidence="9 13" id="KW-1133">Transmembrane helix</keyword>
<evidence type="ECO:0000313" key="14">
    <source>
        <dbReference type="EMBL" id="VEE49015.1"/>
    </source>
</evidence>
<evidence type="ECO:0000256" key="13">
    <source>
        <dbReference type="SAM" id="Phobius"/>
    </source>
</evidence>
<dbReference type="PANTHER" id="PTHR47685">
    <property type="entry name" value="MAGNESIUM TRANSPORT PROTEIN CORA"/>
    <property type="match status" value="1"/>
</dbReference>
<keyword evidence="5" id="KW-1003">Cell membrane</keyword>
<reference evidence="14 15" key="1">
    <citation type="submission" date="2018-12" db="EMBL/GenBank/DDBJ databases">
        <authorList>
            <consortium name="Pathogen Informatics"/>
        </authorList>
    </citation>
    <scope>NUCLEOTIDE SEQUENCE [LARGE SCALE GENOMIC DNA]</scope>
    <source>
        <strain evidence="14 15">NCTC10783</strain>
    </source>
</reference>
<dbReference type="InterPro" id="IPR045863">
    <property type="entry name" value="CorA_TM1_TM2"/>
</dbReference>
<comment type="similarity">
    <text evidence="2">Belongs to the CorA metal ion transporter (MIT) (TC 1.A.35) family.</text>
</comment>
<keyword evidence="11 13" id="KW-0472">Membrane</keyword>
<keyword evidence="10" id="KW-0406">Ion transport</keyword>
<evidence type="ECO:0000256" key="8">
    <source>
        <dbReference type="ARBA" id="ARBA00022842"/>
    </source>
</evidence>
<dbReference type="AlphaFoldDB" id="A0A3S4Q1C1"/>
<dbReference type="PANTHER" id="PTHR47685:SF1">
    <property type="entry name" value="MAGNESIUM TRANSPORT PROTEIN CORA"/>
    <property type="match status" value="1"/>
</dbReference>
<comment type="catalytic activity">
    <reaction evidence="12">
        <text>Mg(2+)(in) = Mg(2+)(out)</text>
        <dbReference type="Rhea" id="RHEA:29827"/>
        <dbReference type="ChEBI" id="CHEBI:18420"/>
    </reaction>
</comment>
<evidence type="ECO:0000256" key="1">
    <source>
        <dbReference type="ARBA" id="ARBA00004429"/>
    </source>
</evidence>
<organism evidence="14 15">
    <name type="scientific">Pseudomonas fluorescens</name>
    <dbReference type="NCBI Taxonomy" id="294"/>
    <lineage>
        <taxon>Bacteria</taxon>
        <taxon>Pseudomonadati</taxon>
        <taxon>Pseudomonadota</taxon>
        <taxon>Gammaproteobacteria</taxon>
        <taxon>Pseudomonadales</taxon>
        <taxon>Pseudomonadaceae</taxon>
        <taxon>Pseudomonas</taxon>
    </lineage>
</organism>
<dbReference type="SUPFAM" id="SSF144083">
    <property type="entry name" value="Magnesium transport protein CorA, transmembrane region"/>
    <property type="match status" value="1"/>
</dbReference>
<accession>A0A3S4Q1C1</accession>
<protein>
    <recommendedName>
        <fullName evidence="3">Magnesium transport protein CorA</fullName>
    </recommendedName>
</protein>
<dbReference type="GO" id="GO:0015087">
    <property type="term" value="F:cobalt ion transmembrane transporter activity"/>
    <property type="evidence" value="ECO:0007669"/>
    <property type="project" value="TreeGrafter"/>
</dbReference>
<comment type="subcellular location">
    <subcellularLocation>
        <location evidence="1">Cell inner membrane</location>
        <topology evidence="1">Multi-pass membrane protein</topology>
    </subcellularLocation>
</comment>
<name>A0A3S4Q1C1_PSEFL</name>
<evidence type="ECO:0000256" key="9">
    <source>
        <dbReference type="ARBA" id="ARBA00022989"/>
    </source>
</evidence>
<evidence type="ECO:0000313" key="15">
    <source>
        <dbReference type="Proteomes" id="UP000278078"/>
    </source>
</evidence>
<evidence type="ECO:0000256" key="3">
    <source>
        <dbReference type="ARBA" id="ARBA00019439"/>
    </source>
</evidence>